<feature type="region of interest" description="Disordered" evidence="7">
    <location>
        <begin position="642"/>
        <end position="663"/>
    </location>
</feature>
<feature type="transmembrane region" description="Helical" evidence="8">
    <location>
        <begin position="126"/>
        <end position="144"/>
    </location>
</feature>
<keyword evidence="5 8" id="KW-1133">Transmembrane helix</keyword>
<dbReference type="Pfam" id="PF03169">
    <property type="entry name" value="OPT"/>
    <property type="match status" value="1"/>
</dbReference>
<feature type="transmembrane region" description="Helical" evidence="8">
    <location>
        <begin position="46"/>
        <end position="65"/>
    </location>
</feature>
<dbReference type="GO" id="GO:0016020">
    <property type="term" value="C:membrane"/>
    <property type="evidence" value="ECO:0007669"/>
    <property type="project" value="UniProtKB-SubCell"/>
</dbReference>
<accession>A0A061QS15</accession>
<dbReference type="InterPro" id="IPR004813">
    <property type="entry name" value="OPT"/>
</dbReference>
<feature type="transmembrane region" description="Helical" evidence="8">
    <location>
        <begin position="400"/>
        <end position="425"/>
    </location>
</feature>
<reference evidence="9" key="1">
    <citation type="submission" date="2014-05" db="EMBL/GenBank/DDBJ databases">
        <title>The transcriptome of the halophilic microalga Tetraselmis sp. GSL018 isolated from the Great Salt Lake, Utah.</title>
        <authorList>
            <person name="Jinkerson R.E."/>
            <person name="D'Adamo S."/>
            <person name="Posewitz M.C."/>
        </authorList>
    </citation>
    <scope>NUCLEOTIDE SEQUENCE</scope>
    <source>
        <strain evidence="9">GSL018</strain>
    </source>
</reference>
<evidence type="ECO:0000256" key="1">
    <source>
        <dbReference type="ARBA" id="ARBA00004141"/>
    </source>
</evidence>
<feature type="transmembrane region" description="Helical" evidence="8">
    <location>
        <begin position="300"/>
        <end position="320"/>
    </location>
</feature>
<organism evidence="9">
    <name type="scientific">Tetraselmis sp. GSL018</name>
    <dbReference type="NCBI Taxonomy" id="582737"/>
    <lineage>
        <taxon>Eukaryota</taxon>
        <taxon>Viridiplantae</taxon>
        <taxon>Chlorophyta</taxon>
        <taxon>core chlorophytes</taxon>
        <taxon>Chlorodendrophyceae</taxon>
        <taxon>Chlorodendrales</taxon>
        <taxon>Chlorodendraceae</taxon>
        <taxon>Tetraselmis</taxon>
    </lineage>
</organism>
<evidence type="ECO:0000256" key="6">
    <source>
        <dbReference type="ARBA" id="ARBA00023136"/>
    </source>
</evidence>
<feature type="compositionally biased region" description="Low complexity" evidence="7">
    <location>
        <begin position="205"/>
        <end position="220"/>
    </location>
</feature>
<keyword evidence="6 8" id="KW-0472">Membrane</keyword>
<comment type="similarity">
    <text evidence="2">Belongs to the YSL (TC 2.A.67.2) family.</text>
</comment>
<feature type="transmembrane region" description="Helical" evidence="8">
    <location>
        <begin position="20"/>
        <end position="40"/>
    </location>
</feature>
<protein>
    <submittedName>
        <fullName evidence="9">Oligopeptide transporter</fullName>
    </submittedName>
</protein>
<gene>
    <name evidence="9" type="ORF">TSPGSL018_23208</name>
</gene>
<feature type="non-terminal residue" evidence="9">
    <location>
        <position position="663"/>
    </location>
</feature>
<name>A0A061QS15_9CHLO</name>
<evidence type="ECO:0000256" key="5">
    <source>
        <dbReference type="ARBA" id="ARBA00022989"/>
    </source>
</evidence>
<evidence type="ECO:0000256" key="2">
    <source>
        <dbReference type="ARBA" id="ARBA00010276"/>
    </source>
</evidence>
<dbReference type="InterPro" id="IPR045035">
    <property type="entry name" value="YSL-like"/>
</dbReference>
<dbReference type="PANTHER" id="PTHR31645">
    <property type="entry name" value="OLIGOPEPTIDE TRANSPORTER YGL114W-RELATED"/>
    <property type="match status" value="1"/>
</dbReference>
<proteinExistence type="inferred from homology"/>
<dbReference type="AlphaFoldDB" id="A0A061QS15"/>
<evidence type="ECO:0000256" key="4">
    <source>
        <dbReference type="ARBA" id="ARBA00022692"/>
    </source>
</evidence>
<keyword evidence="3" id="KW-0813">Transport</keyword>
<dbReference type="PANTHER" id="PTHR31645:SF0">
    <property type="entry name" value="OLIGOPEPTIDE TRANSPORTER YGL114W-RELATED"/>
    <property type="match status" value="1"/>
</dbReference>
<sequence length="663" mass="69247">MRREGNLPALSENPPRSFTWRSLFVGLVVGTVLCCTNMYFGLQTGWVTMGSLQSALLGFGLFQILRSQGLGLGFDAAENVIVQTTAVATATMPLAAGFVGIIPAFSQLTPEENPPSGGFELSAPQLAAWSCALAFFGVFFAVPLRKQVIQREKLPFPSGTATAEVIAILHGKRLTDRGEDADGSSEDETDRRRGAPAGEGGGVQRAASAPPAARGADSAAGRSSQECINCASPFAEREHCPELPPRAEAPLSLRPKRSCSGDALCHHHTIVPLLTQEHSGLPQEALDKLDSDRAQWGRTWAVLLWSMLGTMAASVVTFLVPGLGRFPVFDWAGLRGASAWGWELIPAFGYVGQGMIMGPRTTASMLCGAIVGYAVLGPHARREGWAPGPIQDWETGASGWVLWVSLAVMLGDSLTSLALLAASYAGSALADAWRGALRRAEGYDAADGDIVSGCQPIPAAWWAGGLAASTALCAAVLAPMFDMAAWAPAAAAAVAMLVAVLAIRALGETDLNPVSGVGKLSQIIFGAILPGNVVANLVAGAVAEAGAQQAGDMMQDFKTAQLLGVCPRAQFFCMLIGSAASVVTSVLAYMLYTSAFEVPSAAFPVPTAQIWLSMARLVNGGPRGRGGAGVAAERRRLCRRDVRQPQVHPPAGRRVGPRAGVAP</sequence>
<feature type="transmembrane region" description="Helical" evidence="8">
    <location>
        <begin position="363"/>
        <end position="380"/>
    </location>
</feature>
<dbReference type="NCBIfam" id="TIGR00728">
    <property type="entry name" value="OPT_sfam"/>
    <property type="match status" value="1"/>
</dbReference>
<feature type="transmembrane region" description="Helical" evidence="8">
    <location>
        <begin position="484"/>
        <end position="503"/>
    </location>
</feature>
<evidence type="ECO:0000313" key="9">
    <source>
        <dbReference type="EMBL" id="JAC62498.1"/>
    </source>
</evidence>
<dbReference type="EMBL" id="GBEZ01024496">
    <property type="protein sequence ID" value="JAC62498.1"/>
    <property type="molecule type" value="Transcribed_RNA"/>
</dbReference>
<evidence type="ECO:0000256" key="7">
    <source>
        <dbReference type="SAM" id="MobiDB-lite"/>
    </source>
</evidence>
<feature type="transmembrane region" description="Helical" evidence="8">
    <location>
        <begin position="459"/>
        <end position="478"/>
    </location>
</feature>
<feature type="transmembrane region" description="Helical" evidence="8">
    <location>
        <begin position="86"/>
        <end position="106"/>
    </location>
</feature>
<keyword evidence="4 8" id="KW-0812">Transmembrane</keyword>
<evidence type="ECO:0000256" key="8">
    <source>
        <dbReference type="SAM" id="Phobius"/>
    </source>
</evidence>
<feature type="region of interest" description="Disordered" evidence="7">
    <location>
        <begin position="174"/>
        <end position="220"/>
    </location>
</feature>
<evidence type="ECO:0000256" key="3">
    <source>
        <dbReference type="ARBA" id="ARBA00022448"/>
    </source>
</evidence>
<feature type="transmembrane region" description="Helical" evidence="8">
    <location>
        <begin position="571"/>
        <end position="592"/>
    </location>
</feature>
<dbReference type="GO" id="GO:0035673">
    <property type="term" value="F:oligopeptide transmembrane transporter activity"/>
    <property type="evidence" value="ECO:0007669"/>
    <property type="project" value="InterPro"/>
</dbReference>
<comment type="subcellular location">
    <subcellularLocation>
        <location evidence="1">Membrane</location>
        <topology evidence="1">Multi-pass membrane protein</topology>
    </subcellularLocation>
</comment>